<dbReference type="InterPro" id="IPR044023">
    <property type="entry name" value="Ig_7"/>
</dbReference>
<dbReference type="InterPro" id="IPR007110">
    <property type="entry name" value="Ig-like_dom"/>
</dbReference>
<feature type="signal peptide" evidence="1">
    <location>
        <begin position="1"/>
        <end position="26"/>
    </location>
</feature>
<organism evidence="3 4">
    <name type="scientific">Carboxylicivirga mesophila</name>
    <dbReference type="NCBI Taxonomy" id="1166478"/>
    <lineage>
        <taxon>Bacteria</taxon>
        <taxon>Pseudomonadati</taxon>
        <taxon>Bacteroidota</taxon>
        <taxon>Bacteroidia</taxon>
        <taxon>Marinilabiliales</taxon>
        <taxon>Marinilabiliaceae</taxon>
        <taxon>Carboxylicivirga</taxon>
    </lineage>
</organism>
<gene>
    <name evidence="3" type="ORF">KEM09_13260</name>
</gene>
<name>A0ABS5KD04_9BACT</name>
<keyword evidence="4" id="KW-1185">Reference proteome</keyword>
<reference evidence="3 4" key="1">
    <citation type="journal article" date="2014" name="Int. J. Syst. Evol. Microbiol.">
        <title>Carboxylicivirga gen. nov. in the family Marinilabiliaceae with two novel species, Carboxylicivirga mesophila sp. nov. and Carboxylicivirga taeanensis sp. nov., and reclassification of Cytophaga fermentans as Saccharicrinis fermentans gen. nov., comb. nov.</title>
        <authorList>
            <person name="Yang S.H."/>
            <person name="Seo H.S."/>
            <person name="Woo J.H."/>
            <person name="Oh H.M."/>
            <person name="Jang H."/>
            <person name="Lee J.H."/>
            <person name="Kim S.J."/>
            <person name="Kwon K.K."/>
        </authorList>
    </citation>
    <scope>NUCLEOTIDE SEQUENCE [LARGE SCALE GENOMIC DNA]</scope>
    <source>
        <strain evidence="3 4">JCM 18290</strain>
    </source>
</reference>
<evidence type="ECO:0000259" key="2">
    <source>
        <dbReference type="PROSITE" id="PS50835"/>
    </source>
</evidence>
<evidence type="ECO:0000313" key="3">
    <source>
        <dbReference type="EMBL" id="MBS2212378.1"/>
    </source>
</evidence>
<feature type="domain" description="Ig-like" evidence="2">
    <location>
        <begin position="334"/>
        <end position="405"/>
    </location>
</feature>
<dbReference type="Proteomes" id="UP000721861">
    <property type="component" value="Unassembled WGS sequence"/>
</dbReference>
<feature type="non-terminal residue" evidence="3">
    <location>
        <position position="405"/>
    </location>
</feature>
<dbReference type="InterPro" id="IPR013783">
    <property type="entry name" value="Ig-like_fold"/>
</dbReference>
<evidence type="ECO:0000313" key="4">
    <source>
        <dbReference type="Proteomes" id="UP000721861"/>
    </source>
</evidence>
<dbReference type="Pfam" id="PF19081">
    <property type="entry name" value="Ig_7"/>
    <property type="match status" value="1"/>
</dbReference>
<protein>
    <recommendedName>
        <fullName evidence="2">Ig-like domain-containing protein</fullName>
    </recommendedName>
</protein>
<dbReference type="SUPFAM" id="SSF48726">
    <property type="entry name" value="Immunoglobulin"/>
    <property type="match status" value="1"/>
</dbReference>
<proteinExistence type="predicted"/>
<dbReference type="InterPro" id="IPR036179">
    <property type="entry name" value="Ig-like_dom_sf"/>
</dbReference>
<keyword evidence="1" id="KW-0732">Signal</keyword>
<dbReference type="RefSeq" id="WP_212228998.1">
    <property type="nucleotide sequence ID" value="NZ_JAGUCN010000015.1"/>
</dbReference>
<dbReference type="Gene3D" id="2.60.40.10">
    <property type="entry name" value="Immunoglobulins"/>
    <property type="match status" value="2"/>
</dbReference>
<dbReference type="EMBL" id="JAGUCN010000015">
    <property type="protein sequence ID" value="MBS2212378.1"/>
    <property type="molecule type" value="Genomic_DNA"/>
</dbReference>
<feature type="chain" id="PRO_5047369142" description="Ig-like domain-containing protein" evidence="1">
    <location>
        <begin position="27"/>
        <end position="405"/>
    </location>
</feature>
<dbReference type="PROSITE" id="PS50835">
    <property type="entry name" value="IG_LIKE"/>
    <property type="match status" value="1"/>
</dbReference>
<evidence type="ECO:0000256" key="1">
    <source>
        <dbReference type="SAM" id="SignalP"/>
    </source>
</evidence>
<accession>A0ABS5KD04</accession>
<sequence length="405" mass="43179">MKRMLLFRFRWFVSLVIALVSVSAFAQDISKKELRQATNYFTEKRVSYGLPVLKGARPGNPISSLGDKYCSDAGFVDIVPDNVDADAVTIEWTITTIVGSSEEHPDWAEYVGSGQSTVLRFYPDRVTSEYYNVPIYFEYIQKNNLGFIVDTEWDYTYVYQTPTAFDLSPATIDICAGENATLTLSGSETGMEYQLFDSGDNPIGFPVNGNGSPISFIVNTTETYRVEAVNGTESTCTAVMNGTSTVTVNPLPVPVASNGGDVCLGEDILLYADPDGMASYTWTNAGGTEVGTSQDITLSSNDYGVGTHTFTLTIQDVTTCVNSSTTSVTVSENPVVAPSYNSPVCDGGSLVISANASGGSGTYTTYTWTKGGVVIGGETGATLTIDPADVTDNGTYGVTVEDSNG</sequence>
<comment type="caution">
    <text evidence="3">The sequence shown here is derived from an EMBL/GenBank/DDBJ whole genome shotgun (WGS) entry which is preliminary data.</text>
</comment>